<keyword evidence="5" id="KW-1185">Reference proteome</keyword>
<dbReference type="SMART" id="SM00701">
    <property type="entry name" value="PGRP"/>
    <property type="match status" value="1"/>
</dbReference>
<dbReference type="InterPro" id="IPR006619">
    <property type="entry name" value="PGRP_domain_met/bac"/>
</dbReference>
<proteinExistence type="inferred from homology"/>
<dbReference type="InterPro" id="IPR002502">
    <property type="entry name" value="Amidase_domain"/>
</dbReference>
<dbReference type="EMBL" id="JAODUP010000380">
    <property type="protein sequence ID" value="KAK2150986.1"/>
    <property type="molecule type" value="Genomic_DNA"/>
</dbReference>
<dbReference type="GO" id="GO:0008745">
    <property type="term" value="F:N-acetylmuramoyl-L-alanine amidase activity"/>
    <property type="evidence" value="ECO:0007669"/>
    <property type="project" value="InterPro"/>
</dbReference>
<feature type="transmembrane region" description="Helical" evidence="2">
    <location>
        <begin position="211"/>
        <end position="235"/>
    </location>
</feature>
<reference evidence="4" key="1">
    <citation type="journal article" date="2023" name="Mol. Biol. Evol.">
        <title>Third-Generation Sequencing Reveals the Adaptive Role of the Epigenome in Three Deep-Sea Polychaetes.</title>
        <authorList>
            <person name="Perez M."/>
            <person name="Aroh O."/>
            <person name="Sun Y."/>
            <person name="Lan Y."/>
            <person name="Juniper S.K."/>
            <person name="Young C.R."/>
            <person name="Angers B."/>
            <person name="Qian P.Y."/>
        </authorList>
    </citation>
    <scope>NUCLEOTIDE SEQUENCE</scope>
    <source>
        <strain evidence="4">P08H-3</strain>
    </source>
</reference>
<dbReference type="Pfam" id="PF01510">
    <property type="entry name" value="Amidase_2"/>
    <property type="match status" value="1"/>
</dbReference>
<evidence type="ECO:0000313" key="4">
    <source>
        <dbReference type="EMBL" id="KAK2150986.1"/>
    </source>
</evidence>
<feature type="domain" description="Peptidoglycan recognition protein family" evidence="3">
    <location>
        <begin position="255"/>
        <end position="410"/>
    </location>
</feature>
<evidence type="ECO:0000256" key="2">
    <source>
        <dbReference type="SAM" id="Phobius"/>
    </source>
</evidence>
<dbReference type="Proteomes" id="UP001208570">
    <property type="component" value="Unassembled WGS sequence"/>
</dbReference>
<keyword evidence="2" id="KW-0812">Transmembrane</keyword>
<dbReference type="InterPro" id="IPR041249">
    <property type="entry name" value="HEPN_DZIP3"/>
</dbReference>
<evidence type="ECO:0000313" key="5">
    <source>
        <dbReference type="Proteomes" id="UP001208570"/>
    </source>
</evidence>
<keyword evidence="2" id="KW-1133">Transmembrane helix</keyword>
<evidence type="ECO:0000259" key="3">
    <source>
        <dbReference type="SMART" id="SM00701"/>
    </source>
</evidence>
<name>A0AAD9N0Y2_9ANNE</name>
<gene>
    <name evidence="4" type="ORF">LSH36_380g02051</name>
</gene>
<dbReference type="InterPro" id="IPR015510">
    <property type="entry name" value="PGRP"/>
</dbReference>
<dbReference type="SUPFAM" id="SSF55846">
    <property type="entry name" value="N-acetylmuramoyl-L-alanine amidase-like"/>
    <property type="match status" value="1"/>
</dbReference>
<comment type="caution">
    <text evidence="4">The sequence shown here is derived from an EMBL/GenBank/DDBJ whole genome shotgun (WGS) entry which is preliminary data.</text>
</comment>
<accession>A0AAD9N0Y2</accession>
<organism evidence="4 5">
    <name type="scientific">Paralvinella palmiformis</name>
    <dbReference type="NCBI Taxonomy" id="53620"/>
    <lineage>
        <taxon>Eukaryota</taxon>
        <taxon>Metazoa</taxon>
        <taxon>Spiralia</taxon>
        <taxon>Lophotrochozoa</taxon>
        <taxon>Annelida</taxon>
        <taxon>Polychaeta</taxon>
        <taxon>Sedentaria</taxon>
        <taxon>Canalipalpata</taxon>
        <taxon>Terebellida</taxon>
        <taxon>Terebelliformia</taxon>
        <taxon>Alvinellidae</taxon>
        <taxon>Paralvinella</taxon>
    </lineage>
</organism>
<protein>
    <recommendedName>
        <fullName evidence="3">Peptidoglycan recognition protein family domain-containing protein</fullName>
    </recommendedName>
</protein>
<evidence type="ECO:0000256" key="1">
    <source>
        <dbReference type="ARBA" id="ARBA00007553"/>
    </source>
</evidence>
<dbReference type="PANTHER" id="PTHR11022:SF41">
    <property type="entry name" value="PEPTIDOGLYCAN-RECOGNITION PROTEIN LC-RELATED"/>
    <property type="match status" value="1"/>
</dbReference>
<dbReference type="Gene3D" id="3.40.80.10">
    <property type="entry name" value="Peptidoglycan recognition protein-like"/>
    <property type="match status" value="1"/>
</dbReference>
<keyword evidence="2" id="KW-0472">Membrane</keyword>
<dbReference type="Pfam" id="PF18738">
    <property type="entry name" value="HEPN_DZIP3"/>
    <property type="match status" value="1"/>
</dbReference>
<dbReference type="GO" id="GO:0009253">
    <property type="term" value="P:peptidoglycan catabolic process"/>
    <property type="evidence" value="ECO:0007669"/>
    <property type="project" value="InterPro"/>
</dbReference>
<dbReference type="AlphaFoldDB" id="A0AAD9N0Y2"/>
<dbReference type="CDD" id="cd06583">
    <property type="entry name" value="PGRP"/>
    <property type="match status" value="1"/>
</dbReference>
<dbReference type="InterPro" id="IPR036505">
    <property type="entry name" value="Amidase/PGRP_sf"/>
</dbReference>
<dbReference type="GO" id="GO:0008270">
    <property type="term" value="F:zinc ion binding"/>
    <property type="evidence" value="ECO:0007669"/>
    <property type="project" value="InterPro"/>
</dbReference>
<sequence>MDEEISNNEARPENTNYSRISCLLMQEGTRRAQEVVLMNLPERKSLAQVLCEKENQLHDLMSKQRIITRSQYDVLYPFTGDVSRIDISLWLVLARNITMKSSRKGIIWNRSPEKHETFWAHDLIRLREIRNFLFHVSAPELVGEKFNEIRTELVHVLRRLGTSDAAIEDHMRRDLDPQQTKISVLQIREQYMEEQNVLLLQAAQHKRHTRIITVVLSLLAVMVLIGVSLPLGWYLSQEPPCTKYVHRIVSNGGVFYFMPRKGWKAAPMKNSETNQNLTKPVKIAAIFHTGILTDRCDMTTDCCNQIRYIQKFQMSGGIFDDISYNYLIGNDGVVYEGRGSQYMSAACLHRNSEIVSIAIMGHYVCQKPGSEAMVALYVFLDYITNMTPETQIKEPILDQNYHLYGHCQININKKVRFPDSPGAGVMQELQFWTKHWV</sequence>
<comment type="similarity">
    <text evidence="1">Belongs to the N-acetylmuramoyl-L-alanine amidase 2 family.</text>
</comment>
<dbReference type="PANTHER" id="PTHR11022">
    <property type="entry name" value="PEPTIDOGLYCAN RECOGNITION PROTEIN"/>
    <property type="match status" value="1"/>
</dbReference>